<accession>A0ABV4UGI9</accession>
<name>A0ABV4UGI9_9RHOO</name>
<gene>
    <name evidence="2" type="ORF">ABCS64_10395</name>
</gene>
<comment type="caution">
    <text evidence="2">The sequence shown here is derived from an EMBL/GenBank/DDBJ whole genome shotgun (WGS) entry which is preliminary data.</text>
</comment>
<dbReference type="Proteomes" id="UP001574673">
    <property type="component" value="Unassembled WGS sequence"/>
</dbReference>
<evidence type="ECO:0000313" key="2">
    <source>
        <dbReference type="EMBL" id="MFA9950721.1"/>
    </source>
</evidence>
<reference evidence="3" key="1">
    <citation type="submission" date="2024-06" db="EMBL/GenBank/DDBJ databases">
        <title>Radixoralia hellwigii gen. nov., sp nov., isolated from a root canal in the human oral cavity.</title>
        <authorList>
            <person name="Bartsch S."/>
            <person name="Wittmer A."/>
            <person name="Schulz A.-K."/>
            <person name="Neumann-Schaal M."/>
            <person name="Wolf J."/>
            <person name="Gronow S."/>
            <person name="Tennert C."/>
            <person name="Haecker G."/>
            <person name="Cieplik F."/>
            <person name="Al-Ahmad A."/>
        </authorList>
    </citation>
    <scope>NUCLEOTIDE SEQUENCE [LARGE SCALE GENOMIC DNA]</scope>
    <source>
        <strain evidence="3">Wk13</strain>
    </source>
</reference>
<evidence type="ECO:0000256" key="1">
    <source>
        <dbReference type="SAM" id="SignalP"/>
    </source>
</evidence>
<sequence>MELLKKLALVGIFSSFAMGAYAGDLGDAANAAASLTSVQGNVAVGVNAGSGDAEIKANASGKDSVANAGLAVVDAKASGGKSLNAAVGVNTAKANISATARDGGTSNAGLAVVRAQ</sequence>
<feature type="signal peptide" evidence="1">
    <location>
        <begin position="1"/>
        <end position="22"/>
    </location>
</feature>
<keyword evidence="3" id="KW-1185">Reference proteome</keyword>
<feature type="chain" id="PRO_5045100674" evidence="1">
    <location>
        <begin position="23"/>
        <end position="116"/>
    </location>
</feature>
<dbReference type="RefSeq" id="WP_418891758.1">
    <property type="nucleotide sequence ID" value="NZ_JBEUWX010000002.1"/>
</dbReference>
<dbReference type="EMBL" id="JBEUWX010000002">
    <property type="protein sequence ID" value="MFA9950721.1"/>
    <property type="molecule type" value="Genomic_DNA"/>
</dbReference>
<protein>
    <submittedName>
        <fullName evidence="2">Uncharacterized protein</fullName>
    </submittedName>
</protein>
<proteinExistence type="predicted"/>
<evidence type="ECO:0000313" key="3">
    <source>
        <dbReference type="Proteomes" id="UP001574673"/>
    </source>
</evidence>
<organism evidence="2 3">
    <name type="scientific">Dentiradicibacter hellwigii</name>
    <dbReference type="NCBI Taxonomy" id="3149053"/>
    <lineage>
        <taxon>Bacteria</taxon>
        <taxon>Pseudomonadati</taxon>
        <taxon>Pseudomonadota</taxon>
        <taxon>Betaproteobacteria</taxon>
        <taxon>Rhodocyclales</taxon>
        <taxon>Rhodocyclaceae</taxon>
        <taxon>Dentiradicibacter</taxon>
    </lineage>
</organism>
<keyword evidence="1" id="KW-0732">Signal</keyword>